<keyword evidence="6" id="KW-0119">Carbohydrate metabolism</keyword>
<dbReference type="InterPro" id="IPR031475">
    <property type="entry name" value="NBD_C"/>
</dbReference>
<dbReference type="InterPro" id="IPR042213">
    <property type="entry name" value="NBD_C_sf"/>
</dbReference>
<dbReference type="Pfam" id="PF07005">
    <property type="entry name" value="SBD_N"/>
    <property type="match status" value="1"/>
</dbReference>
<evidence type="ECO:0000256" key="5">
    <source>
        <dbReference type="ARBA" id="ARBA00022840"/>
    </source>
</evidence>
<evidence type="ECO:0000259" key="7">
    <source>
        <dbReference type="Pfam" id="PF07005"/>
    </source>
</evidence>
<dbReference type="SUPFAM" id="SSF142764">
    <property type="entry name" value="YgbK-like"/>
    <property type="match status" value="1"/>
</dbReference>
<proteinExistence type="inferred from homology"/>
<evidence type="ECO:0000256" key="2">
    <source>
        <dbReference type="ARBA" id="ARBA00022679"/>
    </source>
</evidence>
<comment type="caution">
    <text evidence="9">The sequence shown here is derived from an EMBL/GenBank/DDBJ whole genome shotgun (WGS) entry which is preliminary data.</text>
</comment>
<keyword evidence="3" id="KW-0547">Nucleotide-binding</keyword>
<dbReference type="InterPro" id="IPR010737">
    <property type="entry name" value="4-carb_acid_sugar_kinase_N"/>
</dbReference>
<dbReference type="InterPro" id="IPR037051">
    <property type="entry name" value="4-carb_acid_sugar_kinase_N_sf"/>
</dbReference>
<feature type="domain" description="Four-carbon acid sugar kinase N-terminal" evidence="7">
    <location>
        <begin position="4"/>
        <end position="215"/>
    </location>
</feature>
<keyword evidence="10" id="KW-1185">Reference proteome</keyword>
<dbReference type="RefSeq" id="WP_004092947.1">
    <property type="nucleotide sequence ID" value="NZ_AFGF01000024.1"/>
</dbReference>
<gene>
    <name evidence="9" type="ORF">ALO_03696</name>
</gene>
<dbReference type="eggNOG" id="COG3395">
    <property type="taxonomic scope" value="Bacteria"/>
</dbReference>
<dbReference type="Gene3D" id="3.40.50.10840">
    <property type="entry name" value="Putative sugar-binding, N-terminal domain"/>
    <property type="match status" value="1"/>
</dbReference>
<dbReference type="AlphaFoldDB" id="F7NFB2"/>
<comment type="similarity">
    <text evidence="1">Belongs to the four-carbon acid sugar kinase family.</text>
</comment>
<feature type="domain" description="Four-carbon acid sugar kinase nucleotide binding" evidence="8">
    <location>
        <begin position="239"/>
        <end position="407"/>
    </location>
</feature>
<reference evidence="9 10" key="1">
    <citation type="journal article" date="2011" name="EMBO J.">
        <title>Structural diversity of bacterial flagellar motors.</title>
        <authorList>
            <person name="Chen S."/>
            <person name="Beeby M."/>
            <person name="Murphy G.E."/>
            <person name="Leadbetter J.R."/>
            <person name="Hendrixson D.R."/>
            <person name="Briegel A."/>
            <person name="Li Z."/>
            <person name="Shi J."/>
            <person name="Tocheva E.I."/>
            <person name="Muller A."/>
            <person name="Dobro M.J."/>
            <person name="Jensen G.J."/>
        </authorList>
    </citation>
    <scope>NUCLEOTIDE SEQUENCE [LARGE SCALE GENOMIC DNA]</scope>
    <source>
        <strain evidence="9 10">DSM 6540</strain>
    </source>
</reference>
<evidence type="ECO:0000313" key="9">
    <source>
        <dbReference type="EMBL" id="EGO65237.1"/>
    </source>
</evidence>
<dbReference type="Pfam" id="PF17042">
    <property type="entry name" value="NBD_C"/>
    <property type="match status" value="1"/>
</dbReference>
<accession>F7NFB2</accession>
<dbReference type="EMBL" id="AFGF01000024">
    <property type="protein sequence ID" value="EGO65237.1"/>
    <property type="molecule type" value="Genomic_DNA"/>
</dbReference>
<dbReference type="GO" id="GO:0016301">
    <property type="term" value="F:kinase activity"/>
    <property type="evidence" value="ECO:0007669"/>
    <property type="project" value="UniProtKB-KW"/>
</dbReference>
<evidence type="ECO:0000313" key="10">
    <source>
        <dbReference type="Proteomes" id="UP000003240"/>
    </source>
</evidence>
<sequence length="425" mass="45585">MILLLMIADDFTGALDTGAQFAAHGVRTRVVVGPDVDFAAAQAEVLVVDTETRHLPARQAYDIVAQLTVQAEQAGVPYIYKKTDSALRGNIGAELTALLRASGRWQLPFLPAFPQMGRVTVGGIHLVDGVPVTESPFGADPFEPVRHSVVTELITEQSCVPAHSFPALTSGDPVPEAEGILVFDADSPADLLSTGRQLVNNGGLHIMAGCAGFGTVLPELLGIAADAPRQPPELHPRLLVVCGSVNPITMSQLRVAEKAGFTRIHLTPEQKLEADHWQSPRGQWEFQDIHRRLGENSLCIIDANDVGDNALTESYASARGIQAEGVRLGVVRSIGYLVSALFTSFALGTLLITGGDTLLQCMECVGVKELEPVCELEKGVVLSRFIYKDCSRYVISKSGGFGQETLLIDLARKISGTTKQEPPNF</sequence>
<dbReference type="STRING" id="1009370.ALO_03696"/>
<evidence type="ECO:0000259" key="8">
    <source>
        <dbReference type="Pfam" id="PF17042"/>
    </source>
</evidence>
<evidence type="ECO:0000256" key="4">
    <source>
        <dbReference type="ARBA" id="ARBA00022777"/>
    </source>
</evidence>
<organism evidence="9 10">
    <name type="scientific">Acetonema longum DSM 6540</name>
    <dbReference type="NCBI Taxonomy" id="1009370"/>
    <lineage>
        <taxon>Bacteria</taxon>
        <taxon>Bacillati</taxon>
        <taxon>Bacillota</taxon>
        <taxon>Negativicutes</taxon>
        <taxon>Acetonemataceae</taxon>
        <taxon>Acetonema</taxon>
    </lineage>
</organism>
<keyword evidence="4" id="KW-0418">Kinase</keyword>
<protein>
    <recommendedName>
        <fullName evidence="11">Four-carbon acid sugar kinase family protein</fullName>
    </recommendedName>
</protein>
<dbReference type="OrthoDB" id="9778478at2"/>
<keyword evidence="5" id="KW-0067">ATP-binding</keyword>
<evidence type="ECO:0000256" key="6">
    <source>
        <dbReference type="ARBA" id="ARBA00023277"/>
    </source>
</evidence>
<keyword evidence="2" id="KW-0808">Transferase</keyword>
<dbReference type="GO" id="GO:0005524">
    <property type="term" value="F:ATP binding"/>
    <property type="evidence" value="ECO:0007669"/>
    <property type="project" value="UniProtKB-KW"/>
</dbReference>
<evidence type="ECO:0008006" key="11">
    <source>
        <dbReference type="Google" id="ProtNLM"/>
    </source>
</evidence>
<dbReference type="Proteomes" id="UP000003240">
    <property type="component" value="Unassembled WGS sequence"/>
</dbReference>
<name>F7NFB2_9FIRM</name>
<evidence type="ECO:0000256" key="3">
    <source>
        <dbReference type="ARBA" id="ARBA00022741"/>
    </source>
</evidence>
<evidence type="ECO:0000256" key="1">
    <source>
        <dbReference type="ARBA" id="ARBA00005715"/>
    </source>
</evidence>
<dbReference type="Gene3D" id="3.40.980.20">
    <property type="entry name" value="Four-carbon acid sugar kinase, nucleotide binding domain"/>
    <property type="match status" value="1"/>
</dbReference>